<dbReference type="Proteomes" id="UP001189429">
    <property type="component" value="Unassembled WGS sequence"/>
</dbReference>
<name>A0ABN9VDV9_9DINO</name>
<gene>
    <name evidence="1" type="ORF">PCOR1329_LOCUS56303</name>
</gene>
<protein>
    <recommendedName>
        <fullName evidence="3">F5/8 type C domain-containing protein</fullName>
    </recommendedName>
</protein>
<proteinExistence type="predicted"/>
<dbReference type="InterPro" id="IPR051941">
    <property type="entry name" value="BG_Antigen-Binding_Lectin"/>
</dbReference>
<dbReference type="PANTHER" id="PTHR45713">
    <property type="entry name" value="FTP DOMAIN-CONTAINING PROTEIN"/>
    <property type="match status" value="1"/>
</dbReference>
<evidence type="ECO:0000313" key="2">
    <source>
        <dbReference type="Proteomes" id="UP001189429"/>
    </source>
</evidence>
<dbReference type="PANTHER" id="PTHR45713:SF6">
    <property type="entry name" value="F5_8 TYPE C DOMAIN-CONTAINING PROTEIN"/>
    <property type="match status" value="1"/>
</dbReference>
<evidence type="ECO:0000313" key="1">
    <source>
        <dbReference type="EMBL" id="CAK0870110.1"/>
    </source>
</evidence>
<dbReference type="EMBL" id="CAUYUJ010016926">
    <property type="protein sequence ID" value="CAK0870110.1"/>
    <property type="molecule type" value="Genomic_DNA"/>
</dbReference>
<reference evidence="1" key="1">
    <citation type="submission" date="2023-10" db="EMBL/GenBank/DDBJ databases">
        <authorList>
            <person name="Chen Y."/>
            <person name="Shah S."/>
            <person name="Dougan E. K."/>
            <person name="Thang M."/>
            <person name="Chan C."/>
        </authorList>
    </citation>
    <scope>NUCLEOTIDE SEQUENCE [LARGE SCALE GENOMIC DNA]</scope>
</reference>
<keyword evidence="2" id="KW-1185">Reference proteome</keyword>
<comment type="caution">
    <text evidence="1">The sequence shown here is derived from an EMBL/GenBank/DDBJ whole genome shotgun (WGS) entry which is preliminary data.</text>
</comment>
<organism evidence="1 2">
    <name type="scientific">Prorocentrum cordatum</name>
    <dbReference type="NCBI Taxonomy" id="2364126"/>
    <lineage>
        <taxon>Eukaryota</taxon>
        <taxon>Sar</taxon>
        <taxon>Alveolata</taxon>
        <taxon>Dinophyceae</taxon>
        <taxon>Prorocentrales</taxon>
        <taxon>Prorocentraceae</taxon>
        <taxon>Prorocentrum</taxon>
    </lineage>
</organism>
<sequence>MTVALAVADAGVHTVAVRHQGFANSTADVTVLVRACGVVSEQSFALQGDGSLGYLLVGLFTVPGPGCSRGDAGSAGARSAWQSTALPGALPAETAAPLSDGNYSTCIETGGLGGQVEDLSPWWKVDLGKVSRVEAVWVLTSQAQGGSSGHATEVDIYVANITHGEPVLCAAGVRVGRSEGGGVDAGWPPAAAGCGAHNGTRGLLGRYVWVMSTTGSPLSLCEVEVYTAPLPILAQAVLRWGTGSDGYGAVCGAFAVEVEWSDDNVTWYPMWNDTTMEATSTEQQVPGQHNVDEGIGSGSALAASMDFAEATIDD</sequence>
<dbReference type="Gene3D" id="2.60.120.260">
    <property type="entry name" value="Galactose-binding domain-like"/>
    <property type="match status" value="1"/>
</dbReference>
<dbReference type="InterPro" id="IPR008979">
    <property type="entry name" value="Galactose-bd-like_sf"/>
</dbReference>
<evidence type="ECO:0008006" key="3">
    <source>
        <dbReference type="Google" id="ProtNLM"/>
    </source>
</evidence>
<dbReference type="SUPFAM" id="SSF49785">
    <property type="entry name" value="Galactose-binding domain-like"/>
    <property type="match status" value="1"/>
</dbReference>
<accession>A0ABN9VDV9</accession>